<proteinExistence type="predicted"/>
<dbReference type="InterPro" id="IPR032774">
    <property type="entry name" value="WG_beta_rep"/>
</dbReference>
<name>A0A0F6IG92_LEPIR</name>
<dbReference type="PANTHER" id="PTHR37841">
    <property type="entry name" value="GLR2918 PROTEIN"/>
    <property type="match status" value="1"/>
</dbReference>
<comment type="caution">
    <text evidence="2">The sequence shown here is derived from an EMBL/GenBank/DDBJ whole genome shotgun (WGS) entry which is preliminary data.</text>
</comment>
<reference evidence="2 3" key="1">
    <citation type="submission" date="2013-01" db="EMBL/GenBank/DDBJ databases">
        <authorList>
            <person name="Harkins D.M."/>
            <person name="Durkin A.S."/>
            <person name="Brinkac L.M."/>
            <person name="Haft D.H."/>
            <person name="Selengut J.D."/>
            <person name="Sanka R."/>
            <person name="DePew J."/>
            <person name="Purushe J."/>
            <person name="Peacock S.J."/>
            <person name="Thaipadungpanit J."/>
            <person name="Wuthiekanun V.W."/>
            <person name="Day N.P."/>
            <person name="Vinetz J.M."/>
            <person name="Sutton G.G."/>
            <person name="Nierman W.C."/>
            <person name="Fouts D.E."/>
        </authorList>
    </citation>
    <scope>NUCLEOTIDE SEQUENCE [LARGE SCALE GENOMIC DNA]</scope>
    <source>
        <strain evidence="2 3">FPW1039</strain>
    </source>
</reference>
<evidence type="ECO:0000313" key="3">
    <source>
        <dbReference type="Proteomes" id="UP000012164"/>
    </source>
</evidence>
<dbReference type="PANTHER" id="PTHR37841:SF1">
    <property type="entry name" value="DUF3298 DOMAIN-CONTAINING PROTEIN"/>
    <property type="match status" value="1"/>
</dbReference>
<protein>
    <recommendedName>
        <fullName evidence="4">WG repeat-containing protein</fullName>
    </recommendedName>
</protein>
<dbReference type="EMBL" id="AKWR02000101">
    <property type="protein sequence ID" value="EMJ37067.1"/>
    <property type="molecule type" value="Genomic_DNA"/>
</dbReference>
<organism evidence="2 3">
    <name type="scientific">Leptospira interrogans str. FPW1039</name>
    <dbReference type="NCBI Taxonomy" id="1193040"/>
    <lineage>
        <taxon>Bacteria</taxon>
        <taxon>Pseudomonadati</taxon>
        <taxon>Spirochaetota</taxon>
        <taxon>Spirochaetia</taxon>
        <taxon>Leptospirales</taxon>
        <taxon>Leptospiraceae</taxon>
        <taxon>Leptospira</taxon>
    </lineage>
</organism>
<accession>A0A0F6IG92</accession>
<feature type="signal peptide" evidence="1">
    <location>
        <begin position="1"/>
        <end position="22"/>
    </location>
</feature>
<evidence type="ECO:0008006" key="4">
    <source>
        <dbReference type="Google" id="ProtNLM"/>
    </source>
</evidence>
<keyword evidence="1" id="KW-0732">Signal</keyword>
<feature type="chain" id="PRO_5002504405" description="WG repeat-containing protein" evidence="1">
    <location>
        <begin position="23"/>
        <end position="497"/>
    </location>
</feature>
<gene>
    <name evidence="2" type="ORF">LEP1GSC079_5154</name>
</gene>
<evidence type="ECO:0000313" key="2">
    <source>
        <dbReference type="EMBL" id="EMJ37067.1"/>
    </source>
</evidence>
<dbReference type="Pfam" id="PF14903">
    <property type="entry name" value="WG_beta_rep"/>
    <property type="match status" value="4"/>
</dbReference>
<dbReference type="Proteomes" id="UP000012164">
    <property type="component" value="Unassembled WGS sequence"/>
</dbReference>
<dbReference type="AlphaFoldDB" id="A0A0F6IG92"/>
<evidence type="ECO:0000256" key="1">
    <source>
        <dbReference type="SAM" id="SignalP"/>
    </source>
</evidence>
<sequence length="497" mass="56040">MPNYFQTLFVLFCSLFFSGAFADDRQVISKNGKFGVVDVAGKEIIPIKNMYVVREKEYFVVGNASNLNALSYGVKKAFASFIDIFPDMPCIALPPDGNSGCNRSSHVSRVTITTTAIFYDLDGKRIGTGEYTAKNTGPFPNNWILYLKTNGESVFVNEKGIEVLSIGGNTVADTFSENILIIEKWSGRPYLRRYGLLSLDGKIRTSIQYDSIYKYSKVDALARVSIWGTKEPNDRLYGFINIHGEEIIPPKYTFASEFSDGMAKVHKGEGSPTYIDRSGKELILDGFFTREYEEEATFNDGLLAISNDRSTANWGYVDKQGKVAIPLQFSYAGTFHDQVAIVAKRKKVGEDSKYGVIDTAGKFVIPPIYDHIEEFHSGAAIVYNDSKDRYKPKMHGLVDRTGKFLIPLIYSDLSRSPHGKNRIVATIITGQRETYYGRDDITKRCLFSDRGKLLIPCKYDFIHSKDLGEFSAKIERKDGRTSDYFYFDNNGKFLRKE</sequence>